<dbReference type="InterPro" id="IPR006103">
    <property type="entry name" value="Glyco_hydro_2_cat"/>
</dbReference>
<dbReference type="PRINTS" id="PR00132">
    <property type="entry name" value="GLHYDRLASE2"/>
</dbReference>
<dbReference type="Gene3D" id="3.20.20.80">
    <property type="entry name" value="Glycosidases"/>
    <property type="match status" value="1"/>
</dbReference>
<feature type="domain" description="Glycoside hydrolase family 2 immunoglobulin-like beta-sandwich" evidence="8">
    <location>
        <begin position="220"/>
        <end position="325"/>
    </location>
</feature>
<dbReference type="InterPro" id="IPR008979">
    <property type="entry name" value="Galactose-bd-like_sf"/>
</dbReference>
<dbReference type="PANTHER" id="PTHR10066">
    <property type="entry name" value="BETA-GLUCURONIDASE"/>
    <property type="match status" value="1"/>
</dbReference>
<dbReference type="Proteomes" id="UP001159405">
    <property type="component" value="Unassembled WGS sequence"/>
</dbReference>
<evidence type="ECO:0000256" key="3">
    <source>
        <dbReference type="ARBA" id="ARBA00012761"/>
    </source>
</evidence>
<dbReference type="Pfam" id="PF02836">
    <property type="entry name" value="Glyco_hydro_2_C"/>
    <property type="match status" value="1"/>
</dbReference>
<accession>A0ABN8NNK6</accession>
<gene>
    <name evidence="11" type="ORF">PLOB_00019813</name>
</gene>
<protein>
    <recommendedName>
        <fullName evidence="4">Beta-glucuronidase</fullName>
        <ecNumber evidence="3">3.2.1.31</ecNumber>
    </recommendedName>
</protein>
<comment type="function">
    <text evidence="1">Plays an important role in the degradation of dermatan and keratan sulfates.</text>
</comment>
<evidence type="ECO:0000259" key="9">
    <source>
        <dbReference type="Pfam" id="PF02836"/>
    </source>
</evidence>
<dbReference type="Pfam" id="PF02837">
    <property type="entry name" value="Glyco_hydro_2_N"/>
    <property type="match status" value="1"/>
</dbReference>
<dbReference type="SUPFAM" id="SSF51445">
    <property type="entry name" value="(Trans)glycosidases"/>
    <property type="match status" value="1"/>
</dbReference>
<evidence type="ECO:0000256" key="7">
    <source>
        <dbReference type="SAM" id="SignalP"/>
    </source>
</evidence>
<dbReference type="InterPro" id="IPR006101">
    <property type="entry name" value="Glyco_hydro_2"/>
</dbReference>
<comment type="similarity">
    <text evidence="2">Belongs to the glycosyl hydrolase 2 family.</text>
</comment>
<dbReference type="InterPro" id="IPR013783">
    <property type="entry name" value="Ig-like_fold"/>
</dbReference>
<keyword evidence="12" id="KW-1185">Reference proteome</keyword>
<dbReference type="InterPro" id="IPR006102">
    <property type="entry name" value="Ig-like_GH2"/>
</dbReference>
<dbReference type="EMBL" id="CALNXK010000023">
    <property type="protein sequence ID" value="CAH3111076.1"/>
    <property type="molecule type" value="Genomic_DNA"/>
</dbReference>
<evidence type="ECO:0000259" key="8">
    <source>
        <dbReference type="Pfam" id="PF00703"/>
    </source>
</evidence>
<comment type="caution">
    <text evidence="11">The sequence shown here is derived from an EMBL/GenBank/DDBJ whole genome shotgun (WGS) entry which is preliminary data.</text>
</comment>
<feature type="domain" description="Glycoside hydrolase family 2 catalytic" evidence="9">
    <location>
        <begin position="327"/>
        <end position="645"/>
    </location>
</feature>
<feature type="signal peptide" evidence="7">
    <location>
        <begin position="1"/>
        <end position="21"/>
    </location>
</feature>
<evidence type="ECO:0000256" key="4">
    <source>
        <dbReference type="ARBA" id="ARBA00016205"/>
    </source>
</evidence>
<dbReference type="EC" id="3.2.1.31" evidence="3"/>
<dbReference type="SUPFAM" id="SSF49303">
    <property type="entry name" value="beta-Galactosidase/glucuronidase domain"/>
    <property type="match status" value="1"/>
</dbReference>
<dbReference type="Pfam" id="PF00703">
    <property type="entry name" value="Glyco_hydro_2"/>
    <property type="match status" value="1"/>
</dbReference>
<evidence type="ECO:0000313" key="11">
    <source>
        <dbReference type="EMBL" id="CAH3111076.1"/>
    </source>
</evidence>
<dbReference type="Gene3D" id="2.60.120.260">
    <property type="entry name" value="Galactose-binding domain-like"/>
    <property type="match status" value="1"/>
</dbReference>
<evidence type="ECO:0000313" key="12">
    <source>
        <dbReference type="Proteomes" id="UP001159405"/>
    </source>
</evidence>
<dbReference type="SUPFAM" id="SSF49785">
    <property type="entry name" value="Galactose-binding domain-like"/>
    <property type="match status" value="1"/>
</dbReference>
<evidence type="ECO:0000256" key="5">
    <source>
        <dbReference type="ARBA" id="ARBA00022801"/>
    </source>
</evidence>
<evidence type="ECO:0000256" key="2">
    <source>
        <dbReference type="ARBA" id="ARBA00007401"/>
    </source>
</evidence>
<dbReference type="InterPro" id="IPR017853">
    <property type="entry name" value="GH"/>
</dbReference>
<organism evidence="11 12">
    <name type="scientific">Porites lobata</name>
    <dbReference type="NCBI Taxonomy" id="104759"/>
    <lineage>
        <taxon>Eukaryota</taxon>
        <taxon>Metazoa</taxon>
        <taxon>Cnidaria</taxon>
        <taxon>Anthozoa</taxon>
        <taxon>Hexacorallia</taxon>
        <taxon>Scleractinia</taxon>
        <taxon>Fungiina</taxon>
        <taxon>Poritidae</taxon>
        <taxon>Porites</taxon>
    </lineage>
</organism>
<evidence type="ECO:0000259" key="10">
    <source>
        <dbReference type="Pfam" id="PF02837"/>
    </source>
</evidence>
<dbReference type="PANTHER" id="PTHR10066:SF67">
    <property type="entry name" value="BETA-GLUCURONIDASE"/>
    <property type="match status" value="1"/>
</dbReference>
<name>A0ABN8NNK6_9CNID</name>
<keyword evidence="6" id="KW-0326">Glycosidase</keyword>
<dbReference type="InterPro" id="IPR036156">
    <property type="entry name" value="Beta-gal/glucu_dom_sf"/>
</dbReference>
<reference evidence="11 12" key="1">
    <citation type="submission" date="2022-05" db="EMBL/GenBank/DDBJ databases">
        <authorList>
            <consortium name="Genoscope - CEA"/>
            <person name="William W."/>
        </authorList>
    </citation>
    <scope>NUCLEOTIDE SEQUENCE [LARGE SCALE GENOMIC DNA]</scope>
</reference>
<proteinExistence type="inferred from homology"/>
<dbReference type="Gene3D" id="2.60.40.10">
    <property type="entry name" value="Immunoglobulins"/>
    <property type="match status" value="1"/>
</dbReference>
<feature type="domain" description="Glycosyl hydrolases family 2 sugar binding" evidence="10">
    <location>
        <begin position="38"/>
        <end position="218"/>
    </location>
</feature>
<evidence type="ECO:0000256" key="1">
    <source>
        <dbReference type="ARBA" id="ARBA00003025"/>
    </source>
</evidence>
<keyword evidence="7" id="KW-0732">Signal</keyword>
<sequence>MSLTTSSISLLTLLWSCHVAADVSRGMLFPRESETRQVKSLDGMWDFRADISSVGFEEMWYSLPLAERGEVLSMPVPSSYNDITEERWLRDFIGWVWYEKVFHVPPSWITTPKRVILRFESVFYHCKVWLNNREILEHEGGDLPFEVDITKEVRAIKSLHRNFHRLTVAVNNTLLFSMPPRKFGSETSRSSYCDSSYEYMVDVDFAGIHGSVKLYTTPEVYISDITYTTNHDYNKASIKFITKVDVDEHMKENQIIMNYELLDRQGGVAASVGGKKIFRGEMTVVNPTLWWPIGMSDTPGYLYTLKVTASYKEIHDVYRLPVGFRTVRVEGPSFLINNIPFYFKGFGKIQDSEIRGRGFDYVTLVRDFNLMKWFGANAIRTTKHPPPKELLELTDRHGIVVIDESPPVGPKEIFMYVKVKFSLLDDISDHTINRHLDLLTELVQRDKNHPSVVMWSIASHRWAWPSENMTSHLKKMMEFTKEIDMQKRPVTYVALSEDRWSVVEDSALKFCDVISFNRHYGWYWYLGQPDLIAKSLEEDLRGLHNVFSKPVLMAEYGGSAVAGKHKQPSMIYSEEYQVVDTMKKYFPVFDKLRKEFLVGEMIWTFTDYSVLESYNPMSANSKGLLTRQRQPKASAHALRLRYQALTMNAHPRFTGDELLDTLIRFKPRLGTEYPIIFKDRHRLPALIREERVNTTIRKRSVDHIMVFYEP</sequence>
<keyword evidence="5" id="KW-0378">Hydrolase</keyword>
<feature type="chain" id="PRO_5045393378" description="Beta-glucuronidase" evidence="7">
    <location>
        <begin position="22"/>
        <end position="710"/>
    </location>
</feature>
<evidence type="ECO:0000256" key="6">
    <source>
        <dbReference type="ARBA" id="ARBA00023295"/>
    </source>
</evidence>
<dbReference type="InterPro" id="IPR006104">
    <property type="entry name" value="Glyco_hydro_2_N"/>
</dbReference>